<accession>A0AAW1UMA2</accession>
<evidence type="ECO:0000313" key="3">
    <source>
        <dbReference type="EMBL" id="KAK9881919.1"/>
    </source>
</evidence>
<feature type="chain" id="PRO_5043486458" description="Immunoglobulin subtype domain-containing protein" evidence="2">
    <location>
        <begin position="19"/>
        <end position="224"/>
    </location>
</feature>
<keyword evidence="1" id="KW-1133">Transmembrane helix</keyword>
<dbReference type="Proteomes" id="UP001431783">
    <property type="component" value="Unassembled WGS sequence"/>
</dbReference>
<dbReference type="InterPro" id="IPR013783">
    <property type="entry name" value="Ig-like_fold"/>
</dbReference>
<dbReference type="SUPFAM" id="SSF48726">
    <property type="entry name" value="Immunoglobulin"/>
    <property type="match status" value="1"/>
</dbReference>
<evidence type="ECO:0000256" key="1">
    <source>
        <dbReference type="SAM" id="Phobius"/>
    </source>
</evidence>
<evidence type="ECO:0000313" key="4">
    <source>
        <dbReference type="Proteomes" id="UP001431783"/>
    </source>
</evidence>
<name>A0AAW1UMA2_9CUCU</name>
<keyword evidence="4" id="KW-1185">Reference proteome</keyword>
<feature type="transmembrane region" description="Helical" evidence="1">
    <location>
        <begin position="139"/>
        <end position="160"/>
    </location>
</feature>
<gene>
    <name evidence="3" type="ORF">WA026_018113</name>
</gene>
<feature type="signal peptide" evidence="2">
    <location>
        <begin position="1"/>
        <end position="18"/>
    </location>
</feature>
<sequence length="224" mass="25504">MFSFIIFSIFSLLVKIHANDSGITELKIDQLTVKKFPIMENAVLNCSSISKNHNFYCWYHLDSDTIIGPYNEDDFDFTKYGYEVLSGNLTIRTITEKEAGLYSCISRGIDNDGVRITSVKVLTVGYNKDPESEANSLRLILAILSSVLFCSIVFVAYRIWKDRFVHPRYLDNLEDDDEENSAEEIYRAPGTSGIIKQSIVKEKPKDYESPLVSTDFHGILDSRI</sequence>
<dbReference type="InterPro" id="IPR036179">
    <property type="entry name" value="Ig-like_dom_sf"/>
</dbReference>
<keyword evidence="2" id="KW-0732">Signal</keyword>
<dbReference type="AlphaFoldDB" id="A0AAW1UMA2"/>
<protein>
    <recommendedName>
        <fullName evidence="5">Immunoglobulin subtype domain-containing protein</fullName>
    </recommendedName>
</protein>
<evidence type="ECO:0008006" key="5">
    <source>
        <dbReference type="Google" id="ProtNLM"/>
    </source>
</evidence>
<comment type="caution">
    <text evidence="3">The sequence shown here is derived from an EMBL/GenBank/DDBJ whole genome shotgun (WGS) entry which is preliminary data.</text>
</comment>
<dbReference type="EMBL" id="JARQZJ010000071">
    <property type="protein sequence ID" value="KAK9881919.1"/>
    <property type="molecule type" value="Genomic_DNA"/>
</dbReference>
<keyword evidence="1" id="KW-0812">Transmembrane</keyword>
<reference evidence="3 4" key="1">
    <citation type="submission" date="2023-03" db="EMBL/GenBank/DDBJ databases">
        <title>Genome insight into feeding habits of ladybird beetles.</title>
        <authorList>
            <person name="Li H.-S."/>
            <person name="Huang Y.-H."/>
            <person name="Pang H."/>
        </authorList>
    </citation>
    <scope>NUCLEOTIDE SEQUENCE [LARGE SCALE GENOMIC DNA]</scope>
    <source>
        <strain evidence="3">SYSU_2023b</strain>
        <tissue evidence="3">Whole body</tissue>
    </source>
</reference>
<organism evidence="3 4">
    <name type="scientific">Henosepilachna vigintioctopunctata</name>
    <dbReference type="NCBI Taxonomy" id="420089"/>
    <lineage>
        <taxon>Eukaryota</taxon>
        <taxon>Metazoa</taxon>
        <taxon>Ecdysozoa</taxon>
        <taxon>Arthropoda</taxon>
        <taxon>Hexapoda</taxon>
        <taxon>Insecta</taxon>
        <taxon>Pterygota</taxon>
        <taxon>Neoptera</taxon>
        <taxon>Endopterygota</taxon>
        <taxon>Coleoptera</taxon>
        <taxon>Polyphaga</taxon>
        <taxon>Cucujiformia</taxon>
        <taxon>Coccinelloidea</taxon>
        <taxon>Coccinellidae</taxon>
        <taxon>Epilachninae</taxon>
        <taxon>Epilachnini</taxon>
        <taxon>Henosepilachna</taxon>
    </lineage>
</organism>
<evidence type="ECO:0000256" key="2">
    <source>
        <dbReference type="SAM" id="SignalP"/>
    </source>
</evidence>
<dbReference type="Gene3D" id="2.60.40.10">
    <property type="entry name" value="Immunoglobulins"/>
    <property type="match status" value="1"/>
</dbReference>
<proteinExistence type="predicted"/>
<keyword evidence="1" id="KW-0472">Membrane</keyword>